<dbReference type="RefSeq" id="WP_224958877.1">
    <property type="nucleotide sequence ID" value="NZ_BAAAYK010000038.1"/>
</dbReference>
<accession>A0ABP6RR35</accession>
<evidence type="ECO:0000313" key="3">
    <source>
        <dbReference type="Proteomes" id="UP001500483"/>
    </source>
</evidence>
<dbReference type="PROSITE" id="PS51197">
    <property type="entry name" value="HTH_RRF2_2"/>
    <property type="match status" value="1"/>
</dbReference>
<dbReference type="InterPro" id="IPR029058">
    <property type="entry name" value="AB_hydrolase_fold"/>
</dbReference>
<dbReference type="PANTHER" id="PTHR33221:SF5">
    <property type="entry name" value="HTH-TYPE TRANSCRIPTIONAL REGULATOR ISCR"/>
    <property type="match status" value="1"/>
</dbReference>
<dbReference type="Gene3D" id="1.10.10.10">
    <property type="entry name" value="Winged helix-like DNA-binding domain superfamily/Winged helix DNA-binding domain"/>
    <property type="match status" value="1"/>
</dbReference>
<evidence type="ECO:0008006" key="4">
    <source>
        <dbReference type="Google" id="ProtNLM"/>
    </source>
</evidence>
<dbReference type="SUPFAM" id="SSF46785">
    <property type="entry name" value="Winged helix' DNA-binding domain"/>
    <property type="match status" value="1"/>
</dbReference>
<keyword evidence="3" id="KW-1185">Reference proteome</keyword>
<dbReference type="InterPro" id="IPR036390">
    <property type="entry name" value="WH_DNA-bd_sf"/>
</dbReference>
<evidence type="ECO:0000256" key="1">
    <source>
        <dbReference type="ARBA" id="ARBA00023125"/>
    </source>
</evidence>
<sequence>MTRSWVPETASRGHVVVLHGRGEHPGLYERFGRRLAVDGYTVVVPDLGTAPADWFDGAGDTARILVGTDTGALRAWETALETEVDGLVLAGTPLAAAPGAPAGREDEIAARTSCPIHRERLSADPDFHWGELDAGTAEPPQRLPDVPVLLLHGDADAIAPVDPVTRLGAAHPQASTAVFKDGVHDVLNDKVHRSVAARIVLFCEEIAKGAVVLPEVAATRSTRVRRAAPVHISARVDYSVRALVELASSGRQQTCESMARTQGIPLNSLVNLMVELRRGGLVHSQRGCEGGYWPARDAAEITLADVVRVVEGAVTSRHDDAERDAVWTRLGGAVADFLERITIADLAAEQRAAA</sequence>
<protein>
    <recommendedName>
        <fullName evidence="4">Rrf2 family transcriptional regulator</fullName>
    </recommendedName>
</protein>
<dbReference type="InterPro" id="IPR000944">
    <property type="entry name" value="Tscrpt_reg_Rrf2"/>
</dbReference>
<evidence type="ECO:0000313" key="2">
    <source>
        <dbReference type="EMBL" id="GAA3359094.1"/>
    </source>
</evidence>
<reference evidence="3" key="1">
    <citation type="journal article" date="2019" name="Int. J. Syst. Evol. Microbiol.">
        <title>The Global Catalogue of Microorganisms (GCM) 10K type strain sequencing project: providing services to taxonomists for standard genome sequencing and annotation.</title>
        <authorList>
            <consortium name="The Broad Institute Genomics Platform"/>
            <consortium name="The Broad Institute Genome Sequencing Center for Infectious Disease"/>
            <person name="Wu L."/>
            <person name="Ma J."/>
        </authorList>
    </citation>
    <scope>NUCLEOTIDE SEQUENCE [LARGE SCALE GENOMIC DNA]</scope>
    <source>
        <strain evidence="3">JCM 9687</strain>
    </source>
</reference>
<proteinExistence type="predicted"/>
<dbReference type="Proteomes" id="UP001500483">
    <property type="component" value="Unassembled WGS sequence"/>
</dbReference>
<dbReference type="SUPFAM" id="SSF53474">
    <property type="entry name" value="alpha/beta-Hydrolases"/>
    <property type="match status" value="1"/>
</dbReference>
<comment type="caution">
    <text evidence="2">The sequence shown here is derived from an EMBL/GenBank/DDBJ whole genome shotgun (WGS) entry which is preliminary data.</text>
</comment>
<keyword evidence="1" id="KW-0238">DNA-binding</keyword>
<dbReference type="PANTHER" id="PTHR33221">
    <property type="entry name" value="WINGED HELIX-TURN-HELIX TRANSCRIPTIONAL REGULATOR, RRF2 FAMILY"/>
    <property type="match status" value="1"/>
</dbReference>
<dbReference type="EMBL" id="BAAAYK010000038">
    <property type="protein sequence ID" value="GAA3359094.1"/>
    <property type="molecule type" value="Genomic_DNA"/>
</dbReference>
<dbReference type="Pfam" id="PF02082">
    <property type="entry name" value="Rrf2"/>
    <property type="match status" value="1"/>
</dbReference>
<dbReference type="Gene3D" id="3.40.50.1820">
    <property type="entry name" value="alpha/beta hydrolase"/>
    <property type="match status" value="1"/>
</dbReference>
<dbReference type="NCBIfam" id="TIGR00738">
    <property type="entry name" value="rrf2_super"/>
    <property type="match status" value="1"/>
</dbReference>
<dbReference type="InterPro" id="IPR036388">
    <property type="entry name" value="WH-like_DNA-bd_sf"/>
</dbReference>
<gene>
    <name evidence="2" type="ORF">GCM10020366_33730</name>
</gene>
<name>A0ABP6RR35_9PSEU</name>
<organism evidence="2 3">
    <name type="scientific">Saccharopolyspora gregorii</name>
    <dbReference type="NCBI Taxonomy" id="33914"/>
    <lineage>
        <taxon>Bacteria</taxon>
        <taxon>Bacillati</taxon>
        <taxon>Actinomycetota</taxon>
        <taxon>Actinomycetes</taxon>
        <taxon>Pseudonocardiales</taxon>
        <taxon>Pseudonocardiaceae</taxon>
        <taxon>Saccharopolyspora</taxon>
    </lineage>
</organism>